<proteinExistence type="predicted"/>
<dbReference type="RefSeq" id="WP_145053775.1">
    <property type="nucleotide sequence ID" value="NZ_CP036433.1"/>
</dbReference>
<feature type="compositionally biased region" description="Polar residues" evidence="6">
    <location>
        <begin position="81"/>
        <end position="100"/>
    </location>
</feature>
<evidence type="ECO:0000256" key="5">
    <source>
        <dbReference type="ARBA" id="ARBA00023237"/>
    </source>
</evidence>
<name>A0A518DT22_9BACT</name>
<keyword evidence="2" id="KW-0812">Transmembrane</keyword>
<evidence type="ECO:0000256" key="6">
    <source>
        <dbReference type="SAM" id="MobiDB-lite"/>
    </source>
</evidence>
<keyword evidence="5" id="KW-0998">Cell outer membrane</keyword>
<keyword evidence="4" id="KW-0472">Membrane</keyword>
<dbReference type="AlphaFoldDB" id="A0A518DT22"/>
<feature type="compositionally biased region" description="Low complexity" evidence="6">
    <location>
        <begin position="110"/>
        <end position="123"/>
    </location>
</feature>
<evidence type="ECO:0000256" key="2">
    <source>
        <dbReference type="ARBA" id="ARBA00022692"/>
    </source>
</evidence>
<dbReference type="PANTHER" id="PTHR12815:SF47">
    <property type="entry name" value="TRANSLOCATION AND ASSEMBLY MODULE SUBUNIT TAMA"/>
    <property type="match status" value="1"/>
</dbReference>
<dbReference type="InterPro" id="IPR039910">
    <property type="entry name" value="D15-like"/>
</dbReference>
<dbReference type="Gene3D" id="2.40.160.50">
    <property type="entry name" value="membrane protein fhac: a member of the omp85/tpsb transporter family"/>
    <property type="match status" value="1"/>
</dbReference>
<evidence type="ECO:0000256" key="3">
    <source>
        <dbReference type="ARBA" id="ARBA00022729"/>
    </source>
</evidence>
<comment type="subcellular location">
    <subcellularLocation>
        <location evidence="1">Membrane</location>
    </subcellularLocation>
</comment>
<gene>
    <name evidence="8" type="primary">tamA</name>
    <name evidence="8" type="ORF">Pla8534_27980</name>
</gene>
<sequence>MPFALDNITVNIRGRKLCYALLIVALATITGCAPMPHFGQSLAFAPLPSGPPGTVRAPSATPNVVGKPVVRAQNGAYGPSTFGSQPGQPGTAPPTYTQPGYPSAGAQNVYPQQGAAPPNYAPQAYPPQGYPAGGAPNPYPQNTAPAPGQQPYTGAEMLPPGAVQQAPGMVGPGPMGLDPGLAPIQNPMELPDNFADIEAFVEEARTGRFMFGVGVNSDAGVTGQITVDERNFDITKIPTSWADWVNGTAFRGAGQGFRIEALPGSQVQRYMMTFTEPYLFDSKISLNVSAFFFDRAYNDWQEQRLGGRVAFGYRLTHDLSLSAGLRAESVDVHSPRVNNVPELNAALGTNQLYSGSLTLSHDTRDSSFAPTEGHLLSMTVEQAFGSFSYPRAEVDYRRYHMLRQRPDGSGRHTLSYSLRAGFTGSDTPIYENYYAGGFSTLRGFDFRGASPKVNTVTVGGEFRFLGSVEYLFPLTADDMLQGVVFVDYGTVEEKIEINQEDFRVAPGFGLRIKVPALGPAPLALDLAFPVAMEDTDDKRLFSFFIGLNR</sequence>
<protein>
    <submittedName>
        <fullName evidence="8">Translocation and assembly module TamA</fullName>
    </submittedName>
</protein>
<feature type="region of interest" description="Disordered" evidence="6">
    <location>
        <begin position="75"/>
        <end position="172"/>
    </location>
</feature>
<evidence type="ECO:0000256" key="1">
    <source>
        <dbReference type="ARBA" id="ARBA00004370"/>
    </source>
</evidence>
<keyword evidence="3" id="KW-0732">Signal</keyword>
<keyword evidence="9" id="KW-1185">Reference proteome</keyword>
<dbReference type="Pfam" id="PF01103">
    <property type="entry name" value="Omp85"/>
    <property type="match status" value="1"/>
</dbReference>
<dbReference type="GO" id="GO:0019867">
    <property type="term" value="C:outer membrane"/>
    <property type="evidence" value="ECO:0007669"/>
    <property type="project" value="InterPro"/>
</dbReference>
<feature type="domain" description="Bacterial surface antigen (D15)" evidence="7">
    <location>
        <begin position="250"/>
        <end position="547"/>
    </location>
</feature>
<evidence type="ECO:0000259" key="7">
    <source>
        <dbReference type="Pfam" id="PF01103"/>
    </source>
</evidence>
<feature type="compositionally biased region" description="Low complexity" evidence="6">
    <location>
        <begin position="133"/>
        <end position="142"/>
    </location>
</feature>
<dbReference type="OrthoDB" id="231360at2"/>
<evidence type="ECO:0000256" key="4">
    <source>
        <dbReference type="ARBA" id="ARBA00023136"/>
    </source>
</evidence>
<evidence type="ECO:0000313" key="8">
    <source>
        <dbReference type="EMBL" id="QDU94989.1"/>
    </source>
</evidence>
<accession>A0A518DT22</accession>
<dbReference type="Proteomes" id="UP000317648">
    <property type="component" value="Chromosome"/>
</dbReference>
<reference evidence="8 9" key="1">
    <citation type="submission" date="2019-02" db="EMBL/GenBank/DDBJ databases">
        <title>Deep-cultivation of Planctomycetes and their phenomic and genomic characterization uncovers novel biology.</title>
        <authorList>
            <person name="Wiegand S."/>
            <person name="Jogler M."/>
            <person name="Boedeker C."/>
            <person name="Pinto D."/>
            <person name="Vollmers J."/>
            <person name="Rivas-Marin E."/>
            <person name="Kohn T."/>
            <person name="Peeters S.H."/>
            <person name="Heuer A."/>
            <person name="Rast P."/>
            <person name="Oberbeckmann S."/>
            <person name="Bunk B."/>
            <person name="Jeske O."/>
            <person name="Meyerdierks A."/>
            <person name="Storesund J.E."/>
            <person name="Kallscheuer N."/>
            <person name="Luecker S."/>
            <person name="Lage O.M."/>
            <person name="Pohl T."/>
            <person name="Merkel B.J."/>
            <person name="Hornburger P."/>
            <person name="Mueller R.-W."/>
            <person name="Bruemmer F."/>
            <person name="Labrenz M."/>
            <person name="Spormann A.M."/>
            <person name="Op den Camp H."/>
            <person name="Overmann J."/>
            <person name="Amann R."/>
            <person name="Jetten M.S.M."/>
            <person name="Mascher T."/>
            <person name="Medema M.H."/>
            <person name="Devos D.P."/>
            <person name="Kaster A.-K."/>
            <person name="Ovreas L."/>
            <person name="Rohde M."/>
            <person name="Galperin M.Y."/>
            <person name="Jogler C."/>
        </authorList>
    </citation>
    <scope>NUCLEOTIDE SEQUENCE [LARGE SCALE GENOMIC DNA]</scope>
    <source>
        <strain evidence="8 9">Pla85_3_4</strain>
    </source>
</reference>
<dbReference type="InterPro" id="IPR000184">
    <property type="entry name" value="Bac_surfAg_D15"/>
</dbReference>
<evidence type="ECO:0000313" key="9">
    <source>
        <dbReference type="Proteomes" id="UP000317648"/>
    </source>
</evidence>
<dbReference type="PANTHER" id="PTHR12815">
    <property type="entry name" value="SORTING AND ASSEMBLY MACHINERY SAMM50 PROTEIN FAMILY MEMBER"/>
    <property type="match status" value="1"/>
</dbReference>
<dbReference type="EMBL" id="CP036433">
    <property type="protein sequence ID" value="QDU94989.1"/>
    <property type="molecule type" value="Genomic_DNA"/>
</dbReference>
<organism evidence="8 9">
    <name type="scientific">Lignipirellula cremea</name>
    <dbReference type="NCBI Taxonomy" id="2528010"/>
    <lineage>
        <taxon>Bacteria</taxon>
        <taxon>Pseudomonadati</taxon>
        <taxon>Planctomycetota</taxon>
        <taxon>Planctomycetia</taxon>
        <taxon>Pirellulales</taxon>
        <taxon>Pirellulaceae</taxon>
        <taxon>Lignipirellula</taxon>
    </lineage>
</organism>
<dbReference type="KEGG" id="lcre:Pla8534_27980"/>